<feature type="transmembrane region" description="Helical" evidence="7">
    <location>
        <begin position="207"/>
        <end position="228"/>
    </location>
</feature>
<sequence>MTARQFTGIGALLLAAAMMNVAYTMLVPLVPELTDRFQMSALEVAAAFSGFALAKALAQPLGGYLVDATSRPRLLGAIGLCLTALTIVGLAFATAGWQVLGWRLAWGAAEGITMPVLYQLASSLGAGSRFGTARVMGWFGGSCTAGMVLGPAVIGLLHPFLGFTGVFLVGAVVTAVGGVLLLGLRITEVDEPDPAERAVAGGLPRRAVRSLVVLVGLFAVVDLINNALFAALEPVVPLHLDDLTGDGVAYTSVIFTAGLAVFMLGATFGSRFVESRPLLGIVVVAFAVEAVGLAAVGLFDGVVAMSGGLLLFMIAQPVLYLVARQGVSLVPRQLRGRAFGVFGLVSDIGFIVGPLLGAVAYAGLGTSVFLIMAAVAAVAALAAAPLRGLPDRLLATAVPDQDTAPSPAGKSA</sequence>
<dbReference type="InterPro" id="IPR011701">
    <property type="entry name" value="MFS"/>
</dbReference>
<dbReference type="InterPro" id="IPR001958">
    <property type="entry name" value="Tet-R_TetA/multi-R_MdtG-like"/>
</dbReference>
<dbReference type="RefSeq" id="WP_184813482.1">
    <property type="nucleotide sequence ID" value="NZ_JACHJQ010000006.1"/>
</dbReference>
<keyword evidence="6 7" id="KW-0472">Membrane</keyword>
<dbReference type="GO" id="GO:0022857">
    <property type="term" value="F:transmembrane transporter activity"/>
    <property type="evidence" value="ECO:0007669"/>
    <property type="project" value="InterPro"/>
</dbReference>
<dbReference type="InterPro" id="IPR050171">
    <property type="entry name" value="MFS_Transporters"/>
</dbReference>
<evidence type="ECO:0000313" key="10">
    <source>
        <dbReference type="Proteomes" id="UP000520767"/>
    </source>
</evidence>
<protein>
    <submittedName>
        <fullName evidence="9">MFS family permease</fullName>
    </submittedName>
</protein>
<accession>A0A7W7Q997</accession>
<feature type="transmembrane region" description="Helical" evidence="7">
    <location>
        <begin position="103"/>
        <end position="121"/>
    </location>
</feature>
<keyword evidence="5 7" id="KW-1133">Transmembrane helix</keyword>
<dbReference type="GO" id="GO:0005886">
    <property type="term" value="C:plasma membrane"/>
    <property type="evidence" value="ECO:0007669"/>
    <property type="project" value="UniProtKB-SubCell"/>
</dbReference>
<dbReference type="InterPro" id="IPR036259">
    <property type="entry name" value="MFS_trans_sf"/>
</dbReference>
<feature type="domain" description="Major facilitator superfamily (MFS) profile" evidence="8">
    <location>
        <begin position="8"/>
        <end position="391"/>
    </location>
</feature>
<evidence type="ECO:0000256" key="2">
    <source>
        <dbReference type="ARBA" id="ARBA00022448"/>
    </source>
</evidence>
<feature type="transmembrane region" description="Helical" evidence="7">
    <location>
        <begin position="302"/>
        <end position="322"/>
    </location>
</feature>
<dbReference type="EMBL" id="JACHJQ010000006">
    <property type="protein sequence ID" value="MBB4909369.1"/>
    <property type="molecule type" value="Genomic_DNA"/>
</dbReference>
<evidence type="ECO:0000256" key="1">
    <source>
        <dbReference type="ARBA" id="ARBA00004651"/>
    </source>
</evidence>
<dbReference type="Pfam" id="PF07690">
    <property type="entry name" value="MFS_1"/>
    <property type="match status" value="1"/>
</dbReference>
<dbReference type="PANTHER" id="PTHR23517">
    <property type="entry name" value="RESISTANCE PROTEIN MDTM, PUTATIVE-RELATED-RELATED"/>
    <property type="match status" value="1"/>
</dbReference>
<feature type="transmembrane region" description="Helical" evidence="7">
    <location>
        <begin position="40"/>
        <end position="62"/>
    </location>
</feature>
<feature type="transmembrane region" description="Helical" evidence="7">
    <location>
        <begin position="334"/>
        <end position="352"/>
    </location>
</feature>
<evidence type="ECO:0000256" key="4">
    <source>
        <dbReference type="ARBA" id="ARBA00022692"/>
    </source>
</evidence>
<dbReference type="SUPFAM" id="SSF103473">
    <property type="entry name" value="MFS general substrate transporter"/>
    <property type="match status" value="1"/>
</dbReference>
<dbReference type="Gene3D" id="1.20.1250.20">
    <property type="entry name" value="MFS general substrate transporter like domains"/>
    <property type="match status" value="1"/>
</dbReference>
<organism evidence="9 10">
    <name type="scientific">Actinophytocola algeriensis</name>
    <dbReference type="NCBI Taxonomy" id="1768010"/>
    <lineage>
        <taxon>Bacteria</taxon>
        <taxon>Bacillati</taxon>
        <taxon>Actinomycetota</taxon>
        <taxon>Actinomycetes</taxon>
        <taxon>Pseudonocardiales</taxon>
        <taxon>Pseudonocardiaceae</taxon>
    </lineage>
</organism>
<proteinExistence type="predicted"/>
<keyword evidence="4 7" id="KW-0812">Transmembrane</keyword>
<keyword evidence="2" id="KW-0813">Transport</keyword>
<feature type="transmembrane region" description="Helical" evidence="7">
    <location>
        <begin position="278"/>
        <end position="296"/>
    </location>
</feature>
<dbReference type="AlphaFoldDB" id="A0A7W7Q997"/>
<keyword evidence="10" id="KW-1185">Reference proteome</keyword>
<reference evidence="9 10" key="1">
    <citation type="submission" date="2020-08" db="EMBL/GenBank/DDBJ databases">
        <title>Genomic Encyclopedia of Type Strains, Phase III (KMG-III): the genomes of soil and plant-associated and newly described type strains.</title>
        <authorList>
            <person name="Whitman W."/>
        </authorList>
    </citation>
    <scope>NUCLEOTIDE SEQUENCE [LARGE SCALE GENOMIC DNA]</scope>
    <source>
        <strain evidence="9 10">CECT 8960</strain>
    </source>
</reference>
<feature type="transmembrane region" description="Helical" evidence="7">
    <location>
        <begin position="248"/>
        <end position="266"/>
    </location>
</feature>
<keyword evidence="3" id="KW-1003">Cell membrane</keyword>
<comment type="subcellular location">
    <subcellularLocation>
        <location evidence="1">Cell membrane</location>
        <topology evidence="1">Multi-pass membrane protein</topology>
    </subcellularLocation>
</comment>
<evidence type="ECO:0000259" key="8">
    <source>
        <dbReference type="PROSITE" id="PS50850"/>
    </source>
</evidence>
<comment type="caution">
    <text evidence="9">The sequence shown here is derived from an EMBL/GenBank/DDBJ whole genome shotgun (WGS) entry which is preliminary data.</text>
</comment>
<evidence type="ECO:0000256" key="6">
    <source>
        <dbReference type="ARBA" id="ARBA00023136"/>
    </source>
</evidence>
<evidence type="ECO:0000256" key="7">
    <source>
        <dbReference type="SAM" id="Phobius"/>
    </source>
</evidence>
<feature type="transmembrane region" description="Helical" evidence="7">
    <location>
        <begin position="133"/>
        <end position="154"/>
    </location>
</feature>
<feature type="transmembrane region" description="Helical" evidence="7">
    <location>
        <begin position="358"/>
        <end position="384"/>
    </location>
</feature>
<name>A0A7W7Q997_9PSEU</name>
<dbReference type="PRINTS" id="PR01035">
    <property type="entry name" value="TCRTETA"/>
</dbReference>
<evidence type="ECO:0000256" key="5">
    <source>
        <dbReference type="ARBA" id="ARBA00022989"/>
    </source>
</evidence>
<feature type="transmembrane region" description="Helical" evidence="7">
    <location>
        <begin position="160"/>
        <end position="186"/>
    </location>
</feature>
<dbReference type="PROSITE" id="PS50850">
    <property type="entry name" value="MFS"/>
    <property type="match status" value="1"/>
</dbReference>
<gene>
    <name evidence="9" type="ORF">FHR82_005627</name>
</gene>
<dbReference type="Proteomes" id="UP000520767">
    <property type="component" value="Unassembled WGS sequence"/>
</dbReference>
<dbReference type="PANTHER" id="PTHR23517:SF3">
    <property type="entry name" value="INTEGRAL MEMBRANE TRANSPORT PROTEIN"/>
    <property type="match status" value="1"/>
</dbReference>
<dbReference type="InterPro" id="IPR020846">
    <property type="entry name" value="MFS_dom"/>
</dbReference>
<evidence type="ECO:0000256" key="3">
    <source>
        <dbReference type="ARBA" id="ARBA00022475"/>
    </source>
</evidence>
<evidence type="ECO:0000313" key="9">
    <source>
        <dbReference type="EMBL" id="MBB4909369.1"/>
    </source>
</evidence>
<feature type="transmembrane region" description="Helical" evidence="7">
    <location>
        <begin position="74"/>
        <end position="97"/>
    </location>
</feature>